<dbReference type="InterPro" id="IPR001041">
    <property type="entry name" value="2Fe-2S_ferredoxin-type"/>
</dbReference>
<comment type="caution">
    <text evidence="7">The sequence shown here is derived from an EMBL/GenBank/DDBJ whole genome shotgun (WGS) entry which is preliminary data.</text>
</comment>
<dbReference type="SUPFAM" id="SSF54292">
    <property type="entry name" value="2Fe-2S ferredoxin-like"/>
    <property type="match status" value="1"/>
</dbReference>
<evidence type="ECO:0000313" key="7">
    <source>
        <dbReference type="EMBL" id="KNF08076.1"/>
    </source>
</evidence>
<dbReference type="InterPro" id="IPR051452">
    <property type="entry name" value="Diverse_Oxidoreductases"/>
</dbReference>
<name>A0A0L0W9G0_GOTPU</name>
<dbReference type="InterPro" id="IPR036884">
    <property type="entry name" value="2Fe-2S-bd_dom_sf"/>
</dbReference>
<dbReference type="GO" id="GO:0016491">
    <property type="term" value="F:oxidoreductase activity"/>
    <property type="evidence" value="ECO:0007669"/>
    <property type="project" value="UniProtKB-KW"/>
</dbReference>
<dbReference type="PANTHER" id="PTHR44379">
    <property type="entry name" value="OXIDOREDUCTASE WITH IRON-SULFUR SUBUNIT"/>
    <property type="match status" value="1"/>
</dbReference>
<dbReference type="PROSITE" id="PS00197">
    <property type="entry name" value="2FE2S_FER_1"/>
    <property type="match status" value="1"/>
</dbReference>
<evidence type="ECO:0000256" key="3">
    <source>
        <dbReference type="ARBA" id="ARBA00023002"/>
    </source>
</evidence>
<dbReference type="Proteomes" id="UP000037267">
    <property type="component" value="Unassembled WGS sequence"/>
</dbReference>
<dbReference type="OrthoDB" id="9796880at2"/>
<feature type="domain" description="2Fe-2S ferredoxin-type" evidence="6">
    <location>
        <begin position="1"/>
        <end position="76"/>
    </location>
</feature>
<keyword evidence="1" id="KW-0001">2Fe-2S</keyword>
<keyword evidence="4" id="KW-0408">Iron</keyword>
<protein>
    <submittedName>
        <fullName evidence="7">Aerobic-type carbon monoxide dehydrogenase, small subunit CoxS/CutS</fullName>
        <ecNumber evidence="7">1.2.99.2</ecNumber>
    </submittedName>
</protein>
<evidence type="ECO:0000259" key="6">
    <source>
        <dbReference type="PROSITE" id="PS51085"/>
    </source>
</evidence>
<dbReference type="Pfam" id="PF01799">
    <property type="entry name" value="Fer2_2"/>
    <property type="match status" value="1"/>
</dbReference>
<evidence type="ECO:0000256" key="4">
    <source>
        <dbReference type="ARBA" id="ARBA00023004"/>
    </source>
</evidence>
<dbReference type="GO" id="GO:0051537">
    <property type="term" value="F:2 iron, 2 sulfur cluster binding"/>
    <property type="evidence" value="ECO:0007669"/>
    <property type="project" value="UniProtKB-KW"/>
</dbReference>
<dbReference type="InterPro" id="IPR012675">
    <property type="entry name" value="Beta-grasp_dom_sf"/>
</dbReference>
<dbReference type="AlphaFoldDB" id="A0A0L0W9G0"/>
<dbReference type="RefSeq" id="WP_050355722.1">
    <property type="nucleotide sequence ID" value="NZ_LGSS01000010.1"/>
</dbReference>
<dbReference type="EC" id="1.2.99.2" evidence="7"/>
<accession>A0A0L0W9G0</accession>
<dbReference type="GO" id="GO:0046872">
    <property type="term" value="F:metal ion binding"/>
    <property type="evidence" value="ECO:0007669"/>
    <property type="project" value="UniProtKB-KW"/>
</dbReference>
<dbReference type="EMBL" id="LGSS01000010">
    <property type="protein sequence ID" value="KNF08076.1"/>
    <property type="molecule type" value="Genomic_DNA"/>
</dbReference>
<dbReference type="PROSITE" id="PS51085">
    <property type="entry name" value="2FE2S_FER_2"/>
    <property type="match status" value="1"/>
</dbReference>
<keyword evidence="8" id="KW-1185">Reference proteome</keyword>
<dbReference type="InterPro" id="IPR002888">
    <property type="entry name" value="2Fe-2S-bd"/>
</dbReference>
<dbReference type="Gene3D" id="3.10.20.30">
    <property type="match status" value="1"/>
</dbReference>
<dbReference type="SUPFAM" id="SSF47741">
    <property type="entry name" value="CO dehydrogenase ISP C-domain like"/>
    <property type="match status" value="1"/>
</dbReference>
<evidence type="ECO:0000256" key="5">
    <source>
        <dbReference type="ARBA" id="ARBA00023014"/>
    </source>
</evidence>
<keyword evidence="2" id="KW-0479">Metal-binding</keyword>
<dbReference type="Pfam" id="PF00111">
    <property type="entry name" value="Fer2"/>
    <property type="match status" value="1"/>
</dbReference>
<evidence type="ECO:0000256" key="2">
    <source>
        <dbReference type="ARBA" id="ARBA00022723"/>
    </source>
</evidence>
<dbReference type="Gene3D" id="1.10.150.120">
    <property type="entry name" value="[2Fe-2S]-binding domain"/>
    <property type="match status" value="1"/>
</dbReference>
<keyword evidence="3 7" id="KW-0560">Oxidoreductase</keyword>
<evidence type="ECO:0000313" key="8">
    <source>
        <dbReference type="Proteomes" id="UP000037267"/>
    </source>
</evidence>
<dbReference type="InterPro" id="IPR006058">
    <property type="entry name" value="2Fe2S_fd_BS"/>
</dbReference>
<dbReference type="InterPro" id="IPR036010">
    <property type="entry name" value="2Fe-2S_ferredoxin-like_sf"/>
</dbReference>
<keyword evidence="5" id="KW-0411">Iron-sulfur</keyword>
<gene>
    <name evidence="7" type="ORF">CLPU_10c01310</name>
</gene>
<proteinExistence type="predicted"/>
<reference evidence="8" key="1">
    <citation type="submission" date="2015-07" db="EMBL/GenBank/DDBJ databases">
        <title>Draft genome sequence of the purine-degrading Gottschalkia purinilyticum DSM 1384 (formerly Clostridium purinilyticum).</title>
        <authorList>
            <person name="Poehlein A."/>
            <person name="Schiel-Bengelsdorf B."/>
            <person name="Bengelsdorf F.R."/>
            <person name="Daniel R."/>
            <person name="Duerre P."/>
        </authorList>
    </citation>
    <scope>NUCLEOTIDE SEQUENCE [LARGE SCALE GENOMIC DNA]</scope>
    <source>
        <strain evidence="8">DSM 1384</strain>
    </source>
</reference>
<organism evidence="7 8">
    <name type="scientific">Gottschalkia purinilytica</name>
    <name type="common">Clostridium purinilyticum</name>
    <dbReference type="NCBI Taxonomy" id="1503"/>
    <lineage>
        <taxon>Bacteria</taxon>
        <taxon>Bacillati</taxon>
        <taxon>Bacillota</taxon>
        <taxon>Tissierellia</taxon>
        <taxon>Tissierellales</taxon>
        <taxon>Gottschalkiaceae</taxon>
        <taxon>Gottschalkia</taxon>
    </lineage>
</organism>
<sequence length="155" mass="17078">MIINVKINGLKKTLDVEPDEYLVDALRRYGYISVRQGCDTGNCGVCTVHLDGKSVLSCIVLAAKADGREVTTIDGVKEDAERVGRYLVEEGAEQCGYCSAGTIMSILYLEKCVENPTDEDILHYLAGNLCRCTGYEGQVRAIKKYLEAKKNEDSK</sequence>
<dbReference type="STRING" id="1503.CLPU_10c01310"/>
<evidence type="ECO:0000256" key="1">
    <source>
        <dbReference type="ARBA" id="ARBA00022714"/>
    </source>
</evidence>
<dbReference type="CDD" id="cd00207">
    <property type="entry name" value="fer2"/>
    <property type="match status" value="1"/>
</dbReference>
<dbReference type="PANTHER" id="PTHR44379:SF8">
    <property type="entry name" value="XANTHINE DEHYDROGENASE IRON-SULFUR-BINDING SUBUNIT XDHC-RELATED"/>
    <property type="match status" value="1"/>
</dbReference>